<keyword evidence="10" id="KW-1185">Reference proteome</keyword>
<reference evidence="9 10" key="1">
    <citation type="submission" date="2018-05" db="EMBL/GenBank/DDBJ databases">
        <title>Draft genome sequence of Scytalidium lignicola DSM 105466, a ubiquitous saprotrophic fungus.</title>
        <authorList>
            <person name="Buettner E."/>
            <person name="Gebauer A.M."/>
            <person name="Hofrichter M."/>
            <person name="Liers C."/>
            <person name="Kellner H."/>
        </authorList>
    </citation>
    <scope>NUCLEOTIDE SEQUENCE [LARGE SCALE GENOMIC DNA]</scope>
    <source>
        <strain evidence="9 10">DSM 105466</strain>
    </source>
</reference>
<dbReference type="GO" id="GO:0005886">
    <property type="term" value="C:plasma membrane"/>
    <property type="evidence" value="ECO:0007669"/>
    <property type="project" value="TreeGrafter"/>
</dbReference>
<feature type="transmembrane region" description="Helical" evidence="7">
    <location>
        <begin position="162"/>
        <end position="180"/>
    </location>
</feature>
<gene>
    <name evidence="9" type="ORF">B7463_g12159</name>
</gene>
<feature type="transmembrane region" description="Helical" evidence="7">
    <location>
        <begin position="491"/>
        <end position="511"/>
    </location>
</feature>
<dbReference type="PROSITE" id="PS50850">
    <property type="entry name" value="MFS"/>
    <property type="match status" value="1"/>
</dbReference>
<dbReference type="Pfam" id="PF07690">
    <property type="entry name" value="MFS_1"/>
    <property type="match status" value="1"/>
</dbReference>
<feature type="transmembrane region" description="Helical" evidence="7">
    <location>
        <begin position="458"/>
        <end position="479"/>
    </location>
</feature>
<comment type="subcellular location">
    <subcellularLocation>
        <location evidence="1">Membrane</location>
        <topology evidence="1">Multi-pass membrane protein</topology>
    </subcellularLocation>
</comment>
<dbReference type="Gene3D" id="1.20.1720.10">
    <property type="entry name" value="Multidrug resistance protein D"/>
    <property type="match status" value="1"/>
</dbReference>
<evidence type="ECO:0000256" key="3">
    <source>
        <dbReference type="ARBA" id="ARBA00022692"/>
    </source>
</evidence>
<keyword evidence="5 7" id="KW-0472">Membrane</keyword>
<evidence type="ECO:0000259" key="8">
    <source>
        <dbReference type="PROSITE" id="PS50850"/>
    </source>
</evidence>
<dbReference type="Gene3D" id="1.20.1250.20">
    <property type="entry name" value="MFS general substrate transporter like domains"/>
    <property type="match status" value="1"/>
</dbReference>
<dbReference type="InterPro" id="IPR020846">
    <property type="entry name" value="MFS_dom"/>
</dbReference>
<evidence type="ECO:0000256" key="5">
    <source>
        <dbReference type="ARBA" id="ARBA00023136"/>
    </source>
</evidence>
<feature type="transmembrane region" description="Helical" evidence="7">
    <location>
        <begin position="249"/>
        <end position="271"/>
    </location>
</feature>
<evidence type="ECO:0000256" key="4">
    <source>
        <dbReference type="ARBA" id="ARBA00022989"/>
    </source>
</evidence>
<protein>
    <recommendedName>
        <fullName evidence="8">Major facilitator superfamily (MFS) profile domain-containing protein</fullName>
    </recommendedName>
</protein>
<dbReference type="PANTHER" id="PTHR23502:SF51">
    <property type="entry name" value="QUINIDINE RESISTANCE PROTEIN 1-RELATED"/>
    <property type="match status" value="1"/>
</dbReference>
<evidence type="ECO:0000313" key="9">
    <source>
        <dbReference type="EMBL" id="RFU24180.1"/>
    </source>
</evidence>
<dbReference type="InterPro" id="IPR011701">
    <property type="entry name" value="MFS"/>
</dbReference>
<feature type="transmembrane region" description="Helical" evidence="7">
    <location>
        <begin position="136"/>
        <end position="155"/>
    </location>
</feature>
<organism evidence="9 10">
    <name type="scientific">Scytalidium lignicola</name>
    <name type="common">Hyphomycete</name>
    <dbReference type="NCBI Taxonomy" id="5539"/>
    <lineage>
        <taxon>Eukaryota</taxon>
        <taxon>Fungi</taxon>
        <taxon>Dikarya</taxon>
        <taxon>Ascomycota</taxon>
        <taxon>Pezizomycotina</taxon>
        <taxon>Leotiomycetes</taxon>
        <taxon>Leotiomycetes incertae sedis</taxon>
        <taxon>Scytalidium</taxon>
    </lineage>
</organism>
<feature type="transmembrane region" description="Helical" evidence="7">
    <location>
        <begin position="97"/>
        <end position="116"/>
    </location>
</feature>
<feature type="transmembrane region" description="Helical" evidence="7">
    <location>
        <begin position="517"/>
        <end position="538"/>
    </location>
</feature>
<feature type="compositionally biased region" description="Basic and acidic residues" evidence="6">
    <location>
        <begin position="56"/>
        <end position="75"/>
    </location>
</feature>
<feature type="non-terminal residue" evidence="9">
    <location>
        <position position="1"/>
    </location>
</feature>
<dbReference type="GO" id="GO:0022857">
    <property type="term" value="F:transmembrane transporter activity"/>
    <property type="evidence" value="ECO:0007669"/>
    <property type="project" value="InterPro"/>
</dbReference>
<dbReference type="OMA" id="DIHPGKA"/>
<feature type="transmembrane region" description="Helical" evidence="7">
    <location>
        <begin position="221"/>
        <end position="243"/>
    </location>
</feature>
<accession>A0A3E2GSY3</accession>
<evidence type="ECO:0000256" key="7">
    <source>
        <dbReference type="SAM" id="Phobius"/>
    </source>
</evidence>
<proteinExistence type="predicted"/>
<evidence type="ECO:0000256" key="6">
    <source>
        <dbReference type="SAM" id="MobiDB-lite"/>
    </source>
</evidence>
<dbReference type="EMBL" id="NCSJ02000493">
    <property type="protein sequence ID" value="RFU24180.1"/>
    <property type="molecule type" value="Genomic_DNA"/>
</dbReference>
<evidence type="ECO:0000256" key="2">
    <source>
        <dbReference type="ARBA" id="ARBA00022448"/>
    </source>
</evidence>
<feature type="transmembrane region" description="Helical" evidence="7">
    <location>
        <begin position="369"/>
        <end position="388"/>
    </location>
</feature>
<keyword evidence="2" id="KW-0813">Transport</keyword>
<dbReference type="InterPro" id="IPR036259">
    <property type="entry name" value="MFS_trans_sf"/>
</dbReference>
<evidence type="ECO:0000256" key="1">
    <source>
        <dbReference type="ARBA" id="ARBA00004141"/>
    </source>
</evidence>
<dbReference type="OrthoDB" id="2441642at2759"/>
<sequence>MTEQDKETSPSRRGDIELSNRHEVTSHSIIQRDDAPEELFEYKQSNETGQGTQVTAEKESAAGPTEELRDEHTEEPTEEPAEQKAYSSFTLWQKRSIILAATLGAFFSPFSAQIYFPALNTLSEELHVSPSKINLTITTYMILQGIAPSFVGAFSDNAGRRPAYIICFVIYIAADIALALQSNYVALLILRMVQSAGSSGTVALANAVVADCVTSAERGMYIGITSLTNILAPSIGPILGGIISQYAGWKWIFGFLAILATVFIILFVLFFPETCRSIVGDGTIPPPKWNRSIKNYIEERAKQPDYSERNARAAKRRISFPNPLGTLIVLTQKSEGCVLFFAGIVYAGFYAIVSGLPSEFKDIYGYDDLKIGLCYLPMAGGSLLAAWTQGKFIDWSYRWEAKRLGMEVIKSSQQDLSKFPIEKARLQVALPVLLLCSIFTVAYGWILHSRTTVAGPLIMLFLLGYTLIASTQSVNILIVDINPGKAGTVTAAFNLIRCLLGAGSTALIHPMTNAMGYGWTFTFIGLLYIALSPLLFIVMRWGPSWRKQSVERNAKIAREKEKKDEEGRG</sequence>
<feature type="transmembrane region" description="Helical" evidence="7">
    <location>
        <begin position="428"/>
        <end position="446"/>
    </location>
</feature>
<dbReference type="Proteomes" id="UP000258309">
    <property type="component" value="Unassembled WGS sequence"/>
</dbReference>
<dbReference type="AlphaFoldDB" id="A0A3E2GSY3"/>
<name>A0A3E2GSY3_SCYLI</name>
<keyword evidence="4 7" id="KW-1133">Transmembrane helix</keyword>
<dbReference type="CDD" id="cd17323">
    <property type="entry name" value="MFS_Tpo1_MDR_like"/>
    <property type="match status" value="1"/>
</dbReference>
<feature type="compositionally biased region" description="Basic and acidic residues" evidence="6">
    <location>
        <begin position="1"/>
        <end position="34"/>
    </location>
</feature>
<keyword evidence="3 7" id="KW-0812">Transmembrane</keyword>
<dbReference type="SUPFAM" id="SSF103473">
    <property type="entry name" value="MFS general substrate transporter"/>
    <property type="match status" value="1"/>
</dbReference>
<dbReference type="PANTHER" id="PTHR23502">
    <property type="entry name" value="MAJOR FACILITATOR SUPERFAMILY"/>
    <property type="match status" value="1"/>
</dbReference>
<feature type="non-terminal residue" evidence="9">
    <location>
        <position position="569"/>
    </location>
</feature>
<feature type="transmembrane region" description="Helical" evidence="7">
    <location>
        <begin position="337"/>
        <end position="357"/>
    </location>
</feature>
<feature type="region of interest" description="Disordered" evidence="6">
    <location>
        <begin position="1"/>
        <end position="85"/>
    </location>
</feature>
<feature type="domain" description="Major facilitator superfamily (MFS) profile" evidence="8">
    <location>
        <begin position="97"/>
        <end position="545"/>
    </location>
</feature>
<comment type="caution">
    <text evidence="9">The sequence shown here is derived from an EMBL/GenBank/DDBJ whole genome shotgun (WGS) entry which is preliminary data.</text>
</comment>
<feature type="compositionally biased region" description="Polar residues" evidence="6">
    <location>
        <begin position="43"/>
        <end position="55"/>
    </location>
</feature>
<evidence type="ECO:0000313" key="10">
    <source>
        <dbReference type="Proteomes" id="UP000258309"/>
    </source>
</evidence>
<feature type="transmembrane region" description="Helical" evidence="7">
    <location>
        <begin position="186"/>
        <end position="209"/>
    </location>
</feature>
<dbReference type="STRING" id="5539.A0A3E2GSY3"/>
<dbReference type="FunFam" id="1.20.1720.10:FF:000009">
    <property type="entry name" value="MFS multidrug transporter"/>
    <property type="match status" value="1"/>
</dbReference>